<reference evidence="2 3" key="1">
    <citation type="submission" date="2020-06" db="EMBL/GenBank/DDBJ databases">
        <authorList>
            <person name="Li R."/>
            <person name="Bekaert M."/>
        </authorList>
    </citation>
    <scope>NUCLEOTIDE SEQUENCE [LARGE SCALE GENOMIC DNA]</scope>
    <source>
        <strain evidence="3">wild</strain>
    </source>
</reference>
<feature type="region of interest" description="Disordered" evidence="1">
    <location>
        <begin position="89"/>
        <end position="144"/>
    </location>
</feature>
<accession>A0A6J8APU0</accession>
<evidence type="ECO:0000256" key="1">
    <source>
        <dbReference type="SAM" id="MobiDB-lite"/>
    </source>
</evidence>
<sequence>MEVFVEGYGCYTLWDDCAFCFVQGKSGSCTHKPIDSVPLGEQRDEMQGYHNGPEMQGYHNGPVNFSPRHSQIKSVHDSFNSGVFPDSDSGFSSSLKTRMYPEDFSPRGGSPDPGPAAGPLVRARSMSRLNSTFSSQDLTPHDHPYVFNRSVRNLKQL</sequence>
<gene>
    <name evidence="2" type="ORF">MCOR_9857</name>
</gene>
<evidence type="ECO:0000313" key="3">
    <source>
        <dbReference type="Proteomes" id="UP000507470"/>
    </source>
</evidence>
<dbReference type="EMBL" id="CACVKT020001759">
    <property type="protein sequence ID" value="CAC5371384.1"/>
    <property type="molecule type" value="Genomic_DNA"/>
</dbReference>
<keyword evidence="3" id="KW-1185">Reference proteome</keyword>
<feature type="compositionally biased region" description="Low complexity" evidence="1">
    <location>
        <begin position="106"/>
        <end position="119"/>
    </location>
</feature>
<dbReference type="AlphaFoldDB" id="A0A6J8APU0"/>
<dbReference type="Proteomes" id="UP000507470">
    <property type="component" value="Unassembled WGS sequence"/>
</dbReference>
<evidence type="ECO:0000313" key="2">
    <source>
        <dbReference type="EMBL" id="CAC5371384.1"/>
    </source>
</evidence>
<name>A0A6J8APU0_MYTCO</name>
<organism evidence="2 3">
    <name type="scientific">Mytilus coruscus</name>
    <name type="common">Sea mussel</name>
    <dbReference type="NCBI Taxonomy" id="42192"/>
    <lineage>
        <taxon>Eukaryota</taxon>
        <taxon>Metazoa</taxon>
        <taxon>Spiralia</taxon>
        <taxon>Lophotrochozoa</taxon>
        <taxon>Mollusca</taxon>
        <taxon>Bivalvia</taxon>
        <taxon>Autobranchia</taxon>
        <taxon>Pteriomorphia</taxon>
        <taxon>Mytilida</taxon>
        <taxon>Mytiloidea</taxon>
        <taxon>Mytilidae</taxon>
        <taxon>Mytilinae</taxon>
        <taxon>Mytilus</taxon>
    </lineage>
</organism>
<proteinExistence type="predicted"/>
<protein>
    <submittedName>
        <fullName evidence="2">Uncharacterized protein</fullName>
    </submittedName>
</protein>
<feature type="compositionally biased region" description="Polar residues" evidence="1">
    <location>
        <begin position="127"/>
        <end position="138"/>
    </location>
</feature>